<dbReference type="InParanoid" id="Q5KJU7"/>
<dbReference type="OMA" id="WGTERIW"/>
<evidence type="ECO:0000259" key="2">
    <source>
        <dbReference type="Pfam" id="PF10383"/>
    </source>
</evidence>
<dbReference type="Proteomes" id="UP000002149">
    <property type="component" value="Chromosome 3"/>
</dbReference>
<dbReference type="GO" id="GO:0031934">
    <property type="term" value="C:mating-type region heterochromatin"/>
    <property type="evidence" value="ECO:0000318"/>
    <property type="project" value="GO_Central"/>
</dbReference>
<evidence type="ECO:0008006" key="6">
    <source>
        <dbReference type="Google" id="ProtNLM"/>
    </source>
</evidence>
<dbReference type="OrthoDB" id="2421327at2759"/>
<feature type="compositionally biased region" description="Basic and acidic residues" evidence="1">
    <location>
        <begin position="172"/>
        <end position="199"/>
    </location>
</feature>
<evidence type="ECO:0000313" key="4">
    <source>
        <dbReference type="EMBL" id="AAW42416.1"/>
    </source>
</evidence>
<evidence type="ECO:0000259" key="3">
    <source>
        <dbReference type="Pfam" id="PF16761"/>
    </source>
</evidence>
<feature type="domain" description="Cryptic loci regulator 2 N-terminal" evidence="3">
    <location>
        <begin position="73"/>
        <end position="136"/>
    </location>
</feature>
<dbReference type="Pfam" id="PF16761">
    <property type="entry name" value="Clr2_transil"/>
    <property type="match status" value="1"/>
</dbReference>
<dbReference type="KEGG" id="cne:CNC05310"/>
<dbReference type="HOGENOM" id="CLU_013221_0_0_1"/>
<dbReference type="InterPro" id="IPR031915">
    <property type="entry name" value="Clr2_N"/>
</dbReference>
<dbReference type="eggNOG" id="ENOG502S8EX">
    <property type="taxonomic scope" value="Eukaryota"/>
</dbReference>
<dbReference type="GO" id="GO:0033553">
    <property type="term" value="C:rDNA heterochromatin"/>
    <property type="evidence" value="ECO:0000318"/>
    <property type="project" value="GO_Central"/>
</dbReference>
<dbReference type="PANTHER" id="PTHR38046:SF1">
    <property type="entry name" value="CRYPTIC LOCI REGULATOR 2"/>
    <property type="match status" value="1"/>
</dbReference>
<dbReference type="GO" id="GO:0030466">
    <property type="term" value="P:silent mating-type cassette heterochromatin formation"/>
    <property type="evidence" value="ECO:0000318"/>
    <property type="project" value="GO_Central"/>
</dbReference>
<name>Q5KJU7_CRYD1</name>
<dbReference type="GeneID" id="3256164"/>
<organism evidence="4 5">
    <name type="scientific">Cryptococcus deneoformans (strain JEC21 / ATCC MYA-565)</name>
    <name type="common">Cryptococcus neoformans var. neoformans serotype D</name>
    <dbReference type="NCBI Taxonomy" id="214684"/>
    <lineage>
        <taxon>Eukaryota</taxon>
        <taxon>Fungi</taxon>
        <taxon>Dikarya</taxon>
        <taxon>Basidiomycota</taxon>
        <taxon>Agaricomycotina</taxon>
        <taxon>Tremellomycetes</taxon>
        <taxon>Tremellales</taxon>
        <taxon>Cryptococcaceae</taxon>
        <taxon>Cryptococcus</taxon>
        <taxon>Cryptococcus neoformans species complex</taxon>
    </lineage>
</organism>
<dbReference type="EMBL" id="AE017343">
    <property type="protein sequence ID" value="AAW42416.1"/>
    <property type="molecule type" value="Genomic_DNA"/>
</dbReference>
<dbReference type="GO" id="GO:0070824">
    <property type="term" value="C:SHREC complex"/>
    <property type="evidence" value="ECO:0000318"/>
    <property type="project" value="GO_Central"/>
</dbReference>
<feature type="compositionally biased region" description="Basic and acidic residues" evidence="1">
    <location>
        <begin position="697"/>
        <end position="708"/>
    </location>
</feature>
<accession>Q5KJU7</accession>
<evidence type="ECO:0000256" key="1">
    <source>
        <dbReference type="SAM" id="MobiDB-lite"/>
    </source>
</evidence>
<dbReference type="InterPro" id="IPR038986">
    <property type="entry name" value="Clr2"/>
</dbReference>
<protein>
    <recommendedName>
        <fullName evidence="6">Cryptic loci regulator 2 N-terminal domain-containing protein</fullName>
    </recommendedName>
</protein>
<keyword evidence="5" id="KW-1185">Reference proteome</keyword>
<dbReference type="Pfam" id="PF10383">
    <property type="entry name" value="Clr2"/>
    <property type="match status" value="1"/>
</dbReference>
<evidence type="ECO:0000313" key="5">
    <source>
        <dbReference type="Proteomes" id="UP000002149"/>
    </source>
</evidence>
<proteinExistence type="predicted"/>
<dbReference type="RefSeq" id="XP_569723.1">
    <property type="nucleotide sequence ID" value="XM_569723.2"/>
</dbReference>
<dbReference type="VEuPathDB" id="FungiDB:CNC05310"/>
<feature type="region of interest" description="Disordered" evidence="1">
    <location>
        <begin position="1"/>
        <end position="35"/>
    </location>
</feature>
<feature type="compositionally biased region" description="Acidic residues" evidence="1">
    <location>
        <begin position="224"/>
        <end position="238"/>
    </location>
</feature>
<feature type="domain" description="Cryptic loci regulator 2 C-terminal" evidence="2">
    <location>
        <begin position="469"/>
        <end position="607"/>
    </location>
</feature>
<feature type="region of interest" description="Disordered" evidence="1">
    <location>
        <begin position="693"/>
        <end position="717"/>
    </location>
</feature>
<dbReference type="InterPro" id="IPR018839">
    <property type="entry name" value="Tscrpt-silencing_Clr2_C"/>
</dbReference>
<sequence length="717" mass="81222">MPGKASHPALVWPRTDGDKSRWPQTSPPKASDWYFEEVPDNDPKYQLYEQKTAEGIIKFLGLEIDATKQRMPLPEGYKIYAHRKKQPDGSLRTDFYVFGSSNALRFRSTREFEPHAVWLFDTSKSILDHSKCGCPYSKAGKKIKARQSLPAAPKRPLPSISPSAAQALAKRPKTDSDDTDRENEKDKGKGKGKGKEKEWVAPVSEPRLKTARVVQETKLKEQVDEQEDLEEDIQDPDDKDTIPSIVPDRAAELTQGRRFRKGELVWYKIDTIMPSDEPPESTDVRPLTHWPGLVSTVELKVRTVGPSGPSPKMTQMIIQYYAYHIRPLGIFSPYDEVIMDPKDMIPWLGGDQLNGGPRAYDAVGQQAMHALRKDAKKQAEEIKKQGKSLKEVEKILKEPPGWGTKWAKKIKFTEMKDWDMVVTKFAFALRVAGIIGKCWTLTDRIEPLEDDPDLSDEDLKALKSGKKIFYQGLFWGGERIWLEDMVRLKANRKTYAQNQNFPPPSEGASERGVTMRISKIEIERNSNSRSVAFNCMLYGDLYEIAKLSDEETTDPESGYLNVLTGEEGSGQIPAVFGYHAPEGYAYRQLNPEDSETMCEISDLAGRIHPDFLDADKQNWYMDPKRREETAGRLEPNNHPYAIMGLRPGSEAACHGTMKWKRDLIQIVQDSPLKVEEDMMFFYVKSMREVLGLPVPGKRSEESQDKEAGDGGGNITKE</sequence>
<feature type="region of interest" description="Disordered" evidence="1">
    <location>
        <begin position="145"/>
        <end position="199"/>
    </location>
</feature>
<gene>
    <name evidence="4" type="ordered locus">CNC05310</name>
</gene>
<feature type="region of interest" description="Disordered" evidence="1">
    <location>
        <begin position="221"/>
        <end position="244"/>
    </location>
</feature>
<reference evidence="4 5" key="1">
    <citation type="journal article" date="2005" name="Science">
        <title>The genome of the basidiomycetous yeast and human pathogen Cryptococcus neoformans.</title>
        <authorList>
            <person name="Loftus B.J."/>
            <person name="Fung E."/>
            <person name="Roncaglia P."/>
            <person name="Rowley D."/>
            <person name="Amedeo P."/>
            <person name="Bruno D."/>
            <person name="Vamathevan J."/>
            <person name="Miranda M."/>
            <person name="Anderson I.J."/>
            <person name="Fraser J.A."/>
            <person name="Allen J.E."/>
            <person name="Bosdet I.E."/>
            <person name="Brent M.R."/>
            <person name="Chiu R."/>
            <person name="Doering T.L."/>
            <person name="Donlin M.J."/>
            <person name="D'Souza C.A."/>
            <person name="Fox D.S."/>
            <person name="Grinberg V."/>
            <person name="Fu J."/>
            <person name="Fukushima M."/>
            <person name="Haas B.J."/>
            <person name="Huang J.C."/>
            <person name="Janbon G."/>
            <person name="Jones S.J."/>
            <person name="Koo H.L."/>
            <person name="Krzywinski M.I."/>
            <person name="Kwon-Chung J.K."/>
            <person name="Lengeler K.B."/>
            <person name="Maiti R."/>
            <person name="Marra M.A."/>
            <person name="Marra R.E."/>
            <person name="Mathewson C.A."/>
            <person name="Mitchell T.G."/>
            <person name="Pertea M."/>
            <person name="Riggs F.R."/>
            <person name="Salzberg S.L."/>
            <person name="Schein J.E."/>
            <person name="Shvartsbeyn A."/>
            <person name="Shin H."/>
            <person name="Shumway M."/>
            <person name="Specht C.A."/>
            <person name="Suh B.B."/>
            <person name="Tenney A."/>
            <person name="Utterback T.R."/>
            <person name="Wickes B.L."/>
            <person name="Wortman J.R."/>
            <person name="Wye N.H."/>
            <person name="Kronstad J.W."/>
            <person name="Lodge J.K."/>
            <person name="Heitman J."/>
            <person name="Davis R.W."/>
            <person name="Fraser C.M."/>
            <person name="Hyman R.W."/>
        </authorList>
    </citation>
    <scope>NUCLEOTIDE SEQUENCE [LARGE SCALE GENOMIC DNA]</scope>
    <source>
        <strain evidence="5">JEC21 / ATCC MYA-565</strain>
    </source>
</reference>
<dbReference type="PANTHER" id="PTHR38046">
    <property type="entry name" value="CRYPTIC LOCI REGULATOR 2"/>
    <property type="match status" value="1"/>
</dbReference>
<dbReference type="PaxDb" id="214684-Q5KJU7"/>
<dbReference type="AlphaFoldDB" id="Q5KJU7"/>